<reference evidence="3" key="1">
    <citation type="journal article" date="2015" name="Genome Announc.">
        <title>Genome sequence of the AIDS-associated pathogen Penicillium marneffei (ATCC18224) and its near taxonomic relative Talaromyces stipitatus (ATCC10500).</title>
        <authorList>
            <person name="Nierman W.C."/>
            <person name="Fedorova-Abrams N.D."/>
            <person name="Andrianopoulos A."/>
        </authorList>
    </citation>
    <scope>NUCLEOTIDE SEQUENCE [LARGE SCALE GENOMIC DNA]</scope>
    <source>
        <strain evidence="3">ATCC 10500 / CBS 375.48 / QM 6759 / NRRL 1006</strain>
    </source>
</reference>
<protein>
    <submittedName>
        <fullName evidence="2">Uncharacterized protein</fullName>
    </submittedName>
</protein>
<dbReference type="eggNOG" id="ENOG502S0SX">
    <property type="taxonomic scope" value="Eukaryota"/>
</dbReference>
<evidence type="ECO:0000313" key="3">
    <source>
        <dbReference type="Proteomes" id="UP000001745"/>
    </source>
</evidence>
<dbReference type="VEuPathDB" id="FungiDB:TSTA_088870"/>
<name>B8LZ98_TALSN</name>
<keyword evidence="3" id="KW-1185">Reference proteome</keyword>
<gene>
    <name evidence="2" type="ORF">TSTA_088870</name>
</gene>
<dbReference type="GO" id="GO:0016491">
    <property type="term" value="F:oxidoreductase activity"/>
    <property type="evidence" value="ECO:0007669"/>
    <property type="project" value="UniProtKB-KW"/>
</dbReference>
<evidence type="ECO:0000256" key="1">
    <source>
        <dbReference type="ARBA" id="ARBA00023002"/>
    </source>
</evidence>
<keyword evidence="1" id="KW-0560">Oxidoreductase</keyword>
<dbReference type="PhylomeDB" id="B8LZ98"/>
<evidence type="ECO:0000313" key="2">
    <source>
        <dbReference type="EMBL" id="EED21651.1"/>
    </source>
</evidence>
<accession>B8LZ98</accession>
<dbReference type="OrthoDB" id="2898509at2759"/>
<dbReference type="PANTHER" id="PTHR47534">
    <property type="entry name" value="YALI0E05731P"/>
    <property type="match status" value="1"/>
</dbReference>
<organism evidence="2 3">
    <name type="scientific">Talaromyces stipitatus (strain ATCC 10500 / CBS 375.48 / QM 6759 / NRRL 1006)</name>
    <name type="common">Penicillium stipitatum</name>
    <dbReference type="NCBI Taxonomy" id="441959"/>
    <lineage>
        <taxon>Eukaryota</taxon>
        <taxon>Fungi</taxon>
        <taxon>Dikarya</taxon>
        <taxon>Ascomycota</taxon>
        <taxon>Pezizomycotina</taxon>
        <taxon>Eurotiomycetes</taxon>
        <taxon>Eurotiomycetidae</taxon>
        <taxon>Eurotiales</taxon>
        <taxon>Trichocomaceae</taxon>
        <taxon>Talaromyces</taxon>
        <taxon>Talaromyces sect. Talaromyces</taxon>
    </lineage>
</organism>
<dbReference type="AlphaFoldDB" id="B8LZ98"/>
<dbReference type="Proteomes" id="UP000001745">
    <property type="component" value="Unassembled WGS sequence"/>
</dbReference>
<sequence>MVELAKVRSSNKRIATALLSGLSLFGRSKEAADSIIVDPKTTKLEGEIPSSRQTSVSSWRPTKVCEQIKGNETAINLLFQSQGSLATGGKTSEQLHYSVALAHYSRARFIANLLPLLQQATSLRRLLSVFAGTKEGQIHLDDLQAWKLPLSAVRGHMTFLITLTMAHFADQAPTVSFVHDFPAFVKSNIGRGTKGIIRVANIVTNILEPFISVPPEEWEEGSGVYTVDNLGEEGGPAVVQTLAICAVEMLLRRSGMMWLKNLFVLQVSKLFKSED</sequence>
<dbReference type="PANTHER" id="PTHR47534:SF3">
    <property type="entry name" value="ALCOHOL DEHYDROGENASE-LIKE C-TERMINAL DOMAIN-CONTAINING PROTEIN"/>
    <property type="match status" value="1"/>
</dbReference>
<dbReference type="EMBL" id="EQ962653">
    <property type="protein sequence ID" value="EED21651.1"/>
    <property type="molecule type" value="Genomic_DNA"/>
</dbReference>
<dbReference type="GeneID" id="8107065"/>
<dbReference type="STRING" id="441959.B8LZ98"/>
<proteinExistence type="predicted"/>
<dbReference type="RefSeq" id="XP_002478614.1">
    <property type="nucleotide sequence ID" value="XM_002478569.1"/>
</dbReference>
<dbReference type="FunCoup" id="B8LZ98">
    <property type="interactions" value="35"/>
</dbReference>
<dbReference type="InterPro" id="IPR052228">
    <property type="entry name" value="Sec_Metab_Biosynth_Oxidored"/>
</dbReference>
<dbReference type="HOGENOM" id="CLU_1012585_0_0_1"/>
<dbReference type="InParanoid" id="B8LZ98"/>